<feature type="domain" description="RNA polymerase sigma factor 70 region 4 type 2" evidence="8">
    <location>
        <begin position="175"/>
        <end position="227"/>
    </location>
</feature>
<dbReference type="RefSeq" id="WP_344799963.1">
    <property type="nucleotide sequence ID" value="NZ_BAABBN010000012.1"/>
</dbReference>
<dbReference type="PROSITE" id="PS01063">
    <property type="entry name" value="SIGMA70_ECF"/>
    <property type="match status" value="1"/>
</dbReference>
<dbReference type="NCBIfam" id="TIGR02937">
    <property type="entry name" value="sigma70-ECF"/>
    <property type="match status" value="1"/>
</dbReference>
<keyword evidence="2 6" id="KW-0805">Transcription regulation</keyword>
<dbReference type="SUPFAM" id="SSF88659">
    <property type="entry name" value="Sigma3 and sigma4 domains of RNA polymerase sigma factors"/>
    <property type="match status" value="1"/>
</dbReference>
<sequence>MNNLATTVSPTEELNNFVHCLQPTAVDTSVEAANQCSKQLIEVKTPLSNDEIWVAATLKGDTSAFNKLINKYEKKVRNIVARYIPNKYDIDDVTQDVFISAFSSLQNYRGEAKFYTWLYRIATNTTLNSLKKQIRTRKYFDTPTSDEEEQGDVFDQYVSTELSPEQEMVENELDQQYENQLAGLPNEIRQTFVYREQFGLSYQEIADSLQVPIGTVRSRISRARELLVTGMSF</sequence>
<evidence type="ECO:0000256" key="5">
    <source>
        <dbReference type="ARBA" id="ARBA00023163"/>
    </source>
</evidence>
<dbReference type="EMBL" id="BAABBN010000012">
    <property type="protein sequence ID" value="GAA3936031.1"/>
    <property type="molecule type" value="Genomic_DNA"/>
</dbReference>
<name>A0ABP7N5R7_9GAMM</name>
<dbReference type="Gene3D" id="1.10.1740.10">
    <property type="match status" value="1"/>
</dbReference>
<evidence type="ECO:0000256" key="4">
    <source>
        <dbReference type="ARBA" id="ARBA00023125"/>
    </source>
</evidence>
<dbReference type="PANTHER" id="PTHR43133">
    <property type="entry name" value="RNA POLYMERASE ECF-TYPE SIGMA FACTO"/>
    <property type="match status" value="1"/>
</dbReference>
<proteinExistence type="inferred from homology"/>
<evidence type="ECO:0000256" key="2">
    <source>
        <dbReference type="ARBA" id="ARBA00023015"/>
    </source>
</evidence>
<keyword evidence="3 6" id="KW-0731">Sigma factor</keyword>
<accession>A0ABP7N5R7</accession>
<feature type="domain" description="RNA polymerase sigma-70 region 2" evidence="7">
    <location>
        <begin position="68"/>
        <end position="134"/>
    </location>
</feature>
<dbReference type="Gene3D" id="1.10.10.10">
    <property type="entry name" value="Winged helix-like DNA-binding domain superfamily/Winged helix DNA-binding domain"/>
    <property type="match status" value="1"/>
</dbReference>
<keyword evidence="10" id="KW-1185">Reference proteome</keyword>
<evidence type="ECO:0000313" key="9">
    <source>
        <dbReference type="EMBL" id="GAA3936031.1"/>
    </source>
</evidence>
<dbReference type="CDD" id="cd06171">
    <property type="entry name" value="Sigma70_r4"/>
    <property type="match status" value="1"/>
</dbReference>
<dbReference type="Pfam" id="PF04542">
    <property type="entry name" value="Sigma70_r2"/>
    <property type="match status" value="1"/>
</dbReference>
<evidence type="ECO:0000259" key="8">
    <source>
        <dbReference type="Pfam" id="PF08281"/>
    </source>
</evidence>
<comment type="caution">
    <text evidence="9">The sequence shown here is derived from an EMBL/GenBank/DDBJ whole genome shotgun (WGS) entry which is preliminary data.</text>
</comment>
<reference evidence="10" key="1">
    <citation type="journal article" date="2019" name="Int. J. Syst. Evol. Microbiol.">
        <title>The Global Catalogue of Microorganisms (GCM) 10K type strain sequencing project: providing services to taxonomists for standard genome sequencing and annotation.</title>
        <authorList>
            <consortium name="The Broad Institute Genomics Platform"/>
            <consortium name="The Broad Institute Genome Sequencing Center for Infectious Disease"/>
            <person name="Wu L."/>
            <person name="Ma J."/>
        </authorList>
    </citation>
    <scope>NUCLEOTIDE SEQUENCE [LARGE SCALE GENOMIC DNA]</scope>
    <source>
        <strain evidence="10">JCM 17551</strain>
    </source>
</reference>
<evidence type="ECO:0000256" key="6">
    <source>
        <dbReference type="RuleBase" id="RU000716"/>
    </source>
</evidence>
<comment type="similarity">
    <text evidence="1 6">Belongs to the sigma-70 factor family. ECF subfamily.</text>
</comment>
<protein>
    <recommendedName>
        <fullName evidence="6">RNA polymerase sigma factor</fullName>
    </recommendedName>
</protein>
<evidence type="ECO:0000259" key="7">
    <source>
        <dbReference type="Pfam" id="PF04542"/>
    </source>
</evidence>
<dbReference type="InterPro" id="IPR036388">
    <property type="entry name" value="WH-like_DNA-bd_sf"/>
</dbReference>
<dbReference type="InterPro" id="IPR013324">
    <property type="entry name" value="RNA_pol_sigma_r3/r4-like"/>
</dbReference>
<dbReference type="InterPro" id="IPR007627">
    <property type="entry name" value="RNA_pol_sigma70_r2"/>
</dbReference>
<keyword evidence="5 6" id="KW-0804">Transcription</keyword>
<dbReference type="InterPro" id="IPR013325">
    <property type="entry name" value="RNA_pol_sigma_r2"/>
</dbReference>
<keyword evidence="4 6" id="KW-0238">DNA-binding</keyword>
<evidence type="ECO:0000256" key="3">
    <source>
        <dbReference type="ARBA" id="ARBA00023082"/>
    </source>
</evidence>
<dbReference type="SUPFAM" id="SSF88946">
    <property type="entry name" value="Sigma2 domain of RNA polymerase sigma factors"/>
    <property type="match status" value="1"/>
</dbReference>
<dbReference type="InterPro" id="IPR014284">
    <property type="entry name" value="RNA_pol_sigma-70_dom"/>
</dbReference>
<dbReference type="Pfam" id="PF08281">
    <property type="entry name" value="Sigma70_r4_2"/>
    <property type="match status" value="1"/>
</dbReference>
<dbReference type="InterPro" id="IPR013249">
    <property type="entry name" value="RNA_pol_sigma70_r4_t2"/>
</dbReference>
<gene>
    <name evidence="9" type="primary">rpoE_2</name>
    <name evidence="9" type="ORF">GCM10022277_35630</name>
</gene>
<dbReference type="InterPro" id="IPR039425">
    <property type="entry name" value="RNA_pol_sigma-70-like"/>
</dbReference>
<dbReference type="Proteomes" id="UP001501565">
    <property type="component" value="Unassembled WGS sequence"/>
</dbReference>
<dbReference type="PANTHER" id="PTHR43133:SF53">
    <property type="entry name" value="ECF RNA POLYMERASE SIGMA-E FACTOR"/>
    <property type="match status" value="1"/>
</dbReference>
<evidence type="ECO:0000256" key="1">
    <source>
        <dbReference type="ARBA" id="ARBA00010641"/>
    </source>
</evidence>
<organism evidence="9 10">
    <name type="scientific">Litoribacillus peritrichatus</name>
    <dbReference type="NCBI Taxonomy" id="718191"/>
    <lineage>
        <taxon>Bacteria</taxon>
        <taxon>Pseudomonadati</taxon>
        <taxon>Pseudomonadota</taxon>
        <taxon>Gammaproteobacteria</taxon>
        <taxon>Oceanospirillales</taxon>
        <taxon>Oceanospirillaceae</taxon>
        <taxon>Litoribacillus</taxon>
    </lineage>
</organism>
<evidence type="ECO:0000313" key="10">
    <source>
        <dbReference type="Proteomes" id="UP001501565"/>
    </source>
</evidence>
<dbReference type="InterPro" id="IPR000838">
    <property type="entry name" value="RNA_pol_sigma70_ECF_CS"/>
</dbReference>